<evidence type="ECO:0000313" key="1">
    <source>
        <dbReference type="EMBL" id="KAJ8026399.1"/>
    </source>
</evidence>
<dbReference type="Proteomes" id="UP001152320">
    <property type="component" value="Chromosome 17"/>
</dbReference>
<dbReference type="AlphaFoldDB" id="A0A9Q0YT23"/>
<accession>A0A9Q0YT23</accession>
<gene>
    <name evidence="1" type="ORF">HOLleu_34229</name>
</gene>
<dbReference type="PANTHER" id="PTHR31025">
    <property type="entry name" value="SI:CH211-196P9.1-RELATED"/>
    <property type="match status" value="1"/>
</dbReference>
<evidence type="ECO:0000313" key="2">
    <source>
        <dbReference type="Proteomes" id="UP001152320"/>
    </source>
</evidence>
<proteinExistence type="predicted"/>
<keyword evidence="2" id="KW-1185">Reference proteome</keyword>
<reference evidence="1" key="1">
    <citation type="submission" date="2021-10" db="EMBL/GenBank/DDBJ databases">
        <title>Tropical sea cucumber genome reveals ecological adaptation and Cuvierian tubules defense mechanism.</title>
        <authorList>
            <person name="Chen T."/>
        </authorList>
    </citation>
    <scope>NUCLEOTIDE SEQUENCE</scope>
    <source>
        <strain evidence="1">Nanhai2018</strain>
        <tissue evidence="1">Muscle</tissue>
    </source>
</reference>
<name>A0A9Q0YT23_HOLLE</name>
<organism evidence="1 2">
    <name type="scientific">Holothuria leucospilota</name>
    <name type="common">Black long sea cucumber</name>
    <name type="synonym">Mertensiothuria leucospilota</name>
    <dbReference type="NCBI Taxonomy" id="206669"/>
    <lineage>
        <taxon>Eukaryota</taxon>
        <taxon>Metazoa</taxon>
        <taxon>Echinodermata</taxon>
        <taxon>Eleutherozoa</taxon>
        <taxon>Echinozoa</taxon>
        <taxon>Holothuroidea</taxon>
        <taxon>Aspidochirotacea</taxon>
        <taxon>Aspidochirotida</taxon>
        <taxon>Holothuriidae</taxon>
        <taxon>Holothuria</taxon>
    </lineage>
</organism>
<dbReference type="EMBL" id="JAIZAY010000017">
    <property type="protein sequence ID" value="KAJ8026399.1"/>
    <property type="molecule type" value="Genomic_DNA"/>
</dbReference>
<dbReference type="PANTHER" id="PTHR31025:SF9">
    <property type="entry name" value="SI:DKEY-286J15.1"/>
    <property type="match status" value="1"/>
</dbReference>
<protein>
    <submittedName>
        <fullName evidence="1">Uncharacterized protein</fullName>
    </submittedName>
</protein>
<comment type="caution">
    <text evidence="1">The sequence shown here is derived from an EMBL/GenBank/DDBJ whole genome shotgun (WGS) entry which is preliminary data.</text>
</comment>
<dbReference type="OrthoDB" id="6512834at2759"/>
<sequence length="456" mass="52540">MSTDSLAAHGVGGFVESFSCCRISRFCLATSESIKTCLSVDSCEMRTQDSYNAQASLVSGDSSLSSVYGIKENSPLNKLNHYHVIGGLPSDISHDLFEGLVPEVLEHVIRYCVQNQIFTMEYLNDRIDNFPYGSVDKPNKPSVMPQTVSNFKVKQTAMQCWCLLRLFPLLVGEKVPANDEKWEVILKLMFMVEAVCSPVFSKADVLFLGDIVEDFLQTLYEEQFSEVEWQYTEVVTAFLEEFPKVKDKDEIEVASNLWRQRIQYRFQNERNRRDKNIPMKRKLSKDDVSSQRKRKAIIWGLANCLPVRPEDEDDDSIHRHEAALKTEMVKRHPDHGRLDRLMTLTFSDRRNFIINENPLVCEIKEKYPALFESENAVLKEFRRIAGKEMEELISEGSKKYHQKLLGLAKTQENELLQILLEHHSSITDDEEINDLHCCVSLLMVPLTLKERELKTS</sequence>